<keyword evidence="3" id="KW-0597">Phosphoprotein</keyword>
<sequence>MESAVRALENFFDRMIVAGRQIASSWLVTPAFGPADHDQRVGAMAACLSGAILAPLILLPALLASLTLSTALATALFAAALPIGAAGVLAATGSTRLTGYLVLGAAAALLCILVSLNGGLNSPLLPVLALLPLEAAVLSKSRAGLAAGSAAALASIAAIAMFDGFAAPAALSPASAISVFVSLLLYGLVRGGLYALRAPEAVAMAGTGASPDVPVSNSKAASPDAQNAPMEPKHAAMEQVAADVPQILDLMPGLITRHNAHGNVVCVAGRDKHACLGWIGDVTGRGFINRIHVADRIAFLDAFDALRLGESRREFELRFERIDAAGQFVHAALSLSAEHGPDGSFAGVFVQSRDISDQVAGRLRASTMADEADMANASKTRFLAAVSHELRTPLNAILGFSDILAREMFGKFNDERQREYVELIHQSGEHLLALVNTMLDMSKIESGRYEVFVEPFLLSEVVERCDAMLRLQAEQRGVVMTRRMAPGLGEVVADRRAVQQILINLIGNAIKFTEAGGVINVDAGIHEGLLVLSVSDTGIGIPEEKLALIGQPFVQVQNGLARHFEGTGLGLSLVKGLVDLHGGQFAIASQEGEGTVVTIRLPVNGSGANAPKSQTDAQAPIAFPPVLPGADRQQDVSRNETNAKTALSA</sequence>
<protein>
    <recommendedName>
        <fullName evidence="2">histidine kinase</fullName>
        <ecNumber evidence="2">2.7.13.3</ecNumber>
    </recommendedName>
</protein>
<evidence type="ECO:0000259" key="9">
    <source>
        <dbReference type="PROSITE" id="PS50109"/>
    </source>
</evidence>
<evidence type="ECO:0000256" key="4">
    <source>
        <dbReference type="ARBA" id="ARBA00022679"/>
    </source>
</evidence>
<dbReference type="SUPFAM" id="SSF47384">
    <property type="entry name" value="Homodimeric domain of signal transducing histidine kinase"/>
    <property type="match status" value="1"/>
</dbReference>
<dbReference type="Proteomes" id="UP000004291">
    <property type="component" value="Chromosome"/>
</dbReference>
<dbReference type="SMART" id="SM00387">
    <property type="entry name" value="HATPase_c"/>
    <property type="match status" value="1"/>
</dbReference>
<dbReference type="CDD" id="cd16922">
    <property type="entry name" value="HATPase_EvgS-ArcB-TorS-like"/>
    <property type="match status" value="1"/>
</dbReference>
<evidence type="ECO:0000313" key="11">
    <source>
        <dbReference type="Proteomes" id="UP000004291"/>
    </source>
</evidence>
<dbReference type="Gene3D" id="1.10.287.130">
    <property type="match status" value="1"/>
</dbReference>
<keyword evidence="8" id="KW-1133">Transmembrane helix</keyword>
<dbReference type="SUPFAM" id="SSF55874">
    <property type="entry name" value="ATPase domain of HSP90 chaperone/DNA topoisomerase II/histidine kinase"/>
    <property type="match status" value="1"/>
</dbReference>
<keyword evidence="8" id="KW-0472">Membrane</keyword>
<dbReference type="PRINTS" id="PR00344">
    <property type="entry name" value="BCTRLSENSOR"/>
</dbReference>
<feature type="transmembrane region" description="Helical" evidence="8">
    <location>
        <begin position="145"/>
        <end position="162"/>
    </location>
</feature>
<dbReference type="CDD" id="cd00082">
    <property type="entry name" value="HisKA"/>
    <property type="match status" value="1"/>
</dbReference>
<organism evidence="10 11">
    <name type="scientific">Hoeflea phototrophica (strain DSM 17068 / NCIMB 14078 / DFL-43)</name>
    <dbReference type="NCBI Taxonomy" id="411684"/>
    <lineage>
        <taxon>Bacteria</taxon>
        <taxon>Pseudomonadati</taxon>
        <taxon>Pseudomonadota</taxon>
        <taxon>Alphaproteobacteria</taxon>
        <taxon>Hyphomicrobiales</taxon>
        <taxon>Rhizobiaceae</taxon>
        <taxon>Hoeflea</taxon>
    </lineage>
</organism>
<dbReference type="Pfam" id="PF02518">
    <property type="entry name" value="HATPase_c"/>
    <property type="match status" value="1"/>
</dbReference>
<dbReference type="PANTHER" id="PTHR43711">
    <property type="entry name" value="TWO-COMPONENT HISTIDINE KINASE"/>
    <property type="match status" value="1"/>
</dbReference>
<evidence type="ECO:0000256" key="1">
    <source>
        <dbReference type="ARBA" id="ARBA00000085"/>
    </source>
</evidence>
<dbReference type="GO" id="GO:0000155">
    <property type="term" value="F:phosphorelay sensor kinase activity"/>
    <property type="evidence" value="ECO:0007669"/>
    <property type="project" value="InterPro"/>
</dbReference>
<dbReference type="InterPro" id="IPR035965">
    <property type="entry name" value="PAS-like_dom_sf"/>
</dbReference>
<dbReference type="EMBL" id="ABIA03000002">
    <property type="protein sequence ID" value="EDQ33743.2"/>
    <property type="molecule type" value="Genomic_DNA"/>
</dbReference>
<keyword evidence="6" id="KW-0902">Two-component regulatory system</keyword>
<feature type="region of interest" description="Disordered" evidence="7">
    <location>
        <begin position="607"/>
        <end position="649"/>
    </location>
</feature>
<dbReference type="Gene3D" id="3.30.565.10">
    <property type="entry name" value="Histidine kinase-like ATPase, C-terminal domain"/>
    <property type="match status" value="1"/>
</dbReference>
<evidence type="ECO:0000256" key="6">
    <source>
        <dbReference type="ARBA" id="ARBA00023012"/>
    </source>
</evidence>
<feature type="region of interest" description="Disordered" evidence="7">
    <location>
        <begin position="209"/>
        <end position="229"/>
    </location>
</feature>
<evidence type="ECO:0000256" key="5">
    <source>
        <dbReference type="ARBA" id="ARBA00022777"/>
    </source>
</evidence>
<feature type="transmembrane region" description="Helical" evidence="8">
    <location>
        <begin position="41"/>
        <end position="64"/>
    </location>
</feature>
<keyword evidence="4 10" id="KW-0808">Transferase</keyword>
<feature type="transmembrane region" description="Helical" evidence="8">
    <location>
        <begin position="168"/>
        <end position="189"/>
    </location>
</feature>
<keyword evidence="5 10" id="KW-0418">Kinase</keyword>
<dbReference type="eggNOG" id="COG2205">
    <property type="taxonomic scope" value="Bacteria"/>
</dbReference>
<accession>A9D3U0</accession>
<dbReference type="InterPro" id="IPR003594">
    <property type="entry name" value="HATPase_dom"/>
</dbReference>
<dbReference type="EC" id="2.7.13.3" evidence="2"/>
<dbReference type="InterPro" id="IPR036097">
    <property type="entry name" value="HisK_dim/P_sf"/>
</dbReference>
<feature type="compositionally biased region" description="Polar residues" evidence="7">
    <location>
        <begin position="639"/>
        <end position="649"/>
    </location>
</feature>
<keyword evidence="8" id="KW-0812">Transmembrane</keyword>
<reference evidence="10 11" key="1">
    <citation type="submission" date="2007-10" db="EMBL/GenBank/DDBJ databases">
        <authorList>
            <person name="Wagner-Dobler I."/>
            <person name="Ferriera S."/>
            <person name="Johnson J."/>
            <person name="Kravitz S."/>
            <person name="Beeson K."/>
            <person name="Sutton G."/>
            <person name="Rogers Y.-H."/>
            <person name="Friedman R."/>
            <person name="Frazier M."/>
            <person name="Venter J.C."/>
        </authorList>
    </citation>
    <scope>NUCLEOTIDE SEQUENCE [LARGE SCALE GENOMIC DNA]</scope>
    <source>
        <strain evidence="10 11">DFL-43</strain>
    </source>
</reference>
<feature type="domain" description="Histidine kinase" evidence="9">
    <location>
        <begin position="385"/>
        <end position="605"/>
    </location>
</feature>
<dbReference type="PANTHER" id="PTHR43711:SF26">
    <property type="entry name" value="SENSOR HISTIDINE KINASE RCSC"/>
    <property type="match status" value="1"/>
</dbReference>
<dbReference type="InterPro" id="IPR050736">
    <property type="entry name" value="Sensor_HK_Regulatory"/>
</dbReference>
<comment type="catalytic activity">
    <reaction evidence="1">
        <text>ATP + protein L-histidine = ADP + protein N-phospho-L-histidine.</text>
        <dbReference type="EC" id="2.7.13.3"/>
    </reaction>
</comment>
<dbReference type="InterPro" id="IPR005467">
    <property type="entry name" value="His_kinase_dom"/>
</dbReference>
<proteinExistence type="predicted"/>
<evidence type="ECO:0000313" key="10">
    <source>
        <dbReference type="EMBL" id="EDQ33743.2"/>
    </source>
</evidence>
<evidence type="ECO:0000256" key="7">
    <source>
        <dbReference type="SAM" id="MobiDB-lite"/>
    </source>
</evidence>
<feature type="transmembrane region" description="Helical" evidence="8">
    <location>
        <begin position="70"/>
        <end position="90"/>
    </location>
</feature>
<keyword evidence="11" id="KW-1185">Reference proteome</keyword>
<dbReference type="STRING" id="411684.HPDFL43_04800"/>
<evidence type="ECO:0000256" key="2">
    <source>
        <dbReference type="ARBA" id="ARBA00012438"/>
    </source>
</evidence>
<dbReference type="PROSITE" id="PS50109">
    <property type="entry name" value="HIS_KIN"/>
    <property type="match status" value="1"/>
</dbReference>
<comment type="caution">
    <text evidence="10">The sequence shown here is derived from an EMBL/GenBank/DDBJ whole genome shotgun (WGS) entry which is preliminary data.</text>
</comment>
<dbReference type="AlphaFoldDB" id="A9D3U0"/>
<dbReference type="InterPro" id="IPR036890">
    <property type="entry name" value="HATPase_C_sf"/>
</dbReference>
<dbReference type="SUPFAM" id="SSF55785">
    <property type="entry name" value="PYP-like sensor domain (PAS domain)"/>
    <property type="match status" value="1"/>
</dbReference>
<dbReference type="InterPro" id="IPR004358">
    <property type="entry name" value="Sig_transdc_His_kin-like_C"/>
</dbReference>
<feature type="transmembrane region" description="Helical" evidence="8">
    <location>
        <begin position="97"/>
        <end position="116"/>
    </location>
</feature>
<dbReference type="InterPro" id="IPR000014">
    <property type="entry name" value="PAS"/>
</dbReference>
<name>A9D3U0_HOEPD</name>
<dbReference type="FunFam" id="3.30.565.10:FF:000006">
    <property type="entry name" value="Sensor histidine kinase WalK"/>
    <property type="match status" value="1"/>
</dbReference>
<dbReference type="HOGENOM" id="CLU_000445_89_22_5"/>
<gene>
    <name evidence="10" type="ORF">HPDFL43_04800</name>
</gene>
<dbReference type="Pfam" id="PF00512">
    <property type="entry name" value="HisKA"/>
    <property type="match status" value="1"/>
</dbReference>
<reference evidence="10 11" key="2">
    <citation type="submission" date="2012-06" db="EMBL/GenBank/DDBJ databases">
        <authorList>
            <person name="Fiebig A."/>
        </authorList>
    </citation>
    <scope>NUCLEOTIDE SEQUENCE [LARGE SCALE GENOMIC DNA]</scope>
    <source>
        <strain evidence="10 11">DFL-43</strain>
    </source>
</reference>
<evidence type="ECO:0000256" key="8">
    <source>
        <dbReference type="SAM" id="Phobius"/>
    </source>
</evidence>
<dbReference type="CDD" id="cd00130">
    <property type="entry name" value="PAS"/>
    <property type="match status" value="1"/>
</dbReference>
<dbReference type="SMART" id="SM00388">
    <property type="entry name" value="HisKA"/>
    <property type="match status" value="1"/>
</dbReference>
<evidence type="ECO:0000256" key="3">
    <source>
        <dbReference type="ARBA" id="ARBA00022553"/>
    </source>
</evidence>
<dbReference type="InterPro" id="IPR003661">
    <property type="entry name" value="HisK_dim/P_dom"/>
</dbReference>